<evidence type="ECO:0000313" key="3">
    <source>
        <dbReference type="Proteomes" id="UP000526501"/>
    </source>
</evidence>
<reference evidence="2 3" key="1">
    <citation type="submission" date="2020-07" db="EMBL/GenBank/DDBJ databases">
        <authorList>
            <person name="Feng X."/>
        </authorList>
    </citation>
    <scope>NUCLEOTIDE SEQUENCE [LARGE SCALE GENOMIC DNA]</scope>
    <source>
        <strain evidence="2 3">JCM23202</strain>
    </source>
</reference>
<dbReference type="Proteomes" id="UP000526501">
    <property type="component" value="Unassembled WGS sequence"/>
</dbReference>
<dbReference type="Gene3D" id="3.90.1200.10">
    <property type="match status" value="1"/>
</dbReference>
<dbReference type="PANTHER" id="PTHR11012">
    <property type="entry name" value="PROTEIN KINASE-LIKE DOMAIN-CONTAINING"/>
    <property type="match status" value="1"/>
</dbReference>
<sequence>MNERFYDNICQVLGATEIREIEEIQSLWSGYGKIARYKVIDGPVDSVVLKLVRFPNETDHPRGWNTSFSHERKVKSYQVESHWYSNYSELSTARLPKCFATDSVGAEMMLALEDLDAVGFSKRLSAPSIDEMFLCLTWLAEFHASFMGKDCSGLWEKGTYWHLDTRPDELEVLDDLALKAAAQALDDKLENCRFKTVVHGDAKLANFCFAEDSSSVAAVDFQYVGGGCGMKDLAYFVGSCLREDDCERFETILLDRYFLELKKALQRFQPHVDPDEVEDEWRSLYPVAWTDFHRFIKGWSPGHWKVHSYSERIARQVLERLRV</sequence>
<dbReference type="Pfam" id="PF02958">
    <property type="entry name" value="EcKL"/>
    <property type="match status" value="1"/>
</dbReference>
<evidence type="ECO:0000313" key="2">
    <source>
        <dbReference type="EMBL" id="MBC2605361.1"/>
    </source>
</evidence>
<comment type="caution">
    <text evidence="2">The sequence shown here is derived from an EMBL/GenBank/DDBJ whole genome shotgun (WGS) entry which is preliminary data.</text>
</comment>
<feature type="domain" description="CHK kinase-like" evidence="1">
    <location>
        <begin position="110"/>
        <end position="267"/>
    </location>
</feature>
<accession>A0A7X1E7M8</accession>
<dbReference type="AlphaFoldDB" id="A0A7X1E7M8"/>
<dbReference type="SUPFAM" id="SSF56112">
    <property type="entry name" value="Protein kinase-like (PK-like)"/>
    <property type="match status" value="1"/>
</dbReference>
<dbReference type="PANTHER" id="PTHR11012:SF30">
    <property type="entry name" value="PROTEIN KINASE-LIKE DOMAIN-CONTAINING"/>
    <property type="match status" value="1"/>
</dbReference>
<dbReference type="GO" id="GO:0016740">
    <property type="term" value="F:transferase activity"/>
    <property type="evidence" value="ECO:0007669"/>
    <property type="project" value="UniProtKB-KW"/>
</dbReference>
<dbReference type="InterPro" id="IPR011009">
    <property type="entry name" value="Kinase-like_dom_sf"/>
</dbReference>
<evidence type="ECO:0000259" key="1">
    <source>
        <dbReference type="SMART" id="SM00587"/>
    </source>
</evidence>
<dbReference type="EMBL" id="JACHVC010000006">
    <property type="protein sequence ID" value="MBC2605361.1"/>
    <property type="molecule type" value="Genomic_DNA"/>
</dbReference>
<proteinExistence type="predicted"/>
<dbReference type="InterPro" id="IPR015897">
    <property type="entry name" value="CHK_kinase-like"/>
</dbReference>
<name>A0A7X1E7M8_9BACT</name>
<keyword evidence="3" id="KW-1185">Reference proteome</keyword>
<dbReference type="SMART" id="SM00587">
    <property type="entry name" value="CHK"/>
    <property type="match status" value="1"/>
</dbReference>
<gene>
    <name evidence="2" type="ORF">H5P27_04810</name>
</gene>
<dbReference type="RefSeq" id="WP_185659243.1">
    <property type="nucleotide sequence ID" value="NZ_CAWPOO010000006.1"/>
</dbReference>
<dbReference type="InterPro" id="IPR004119">
    <property type="entry name" value="EcKL"/>
</dbReference>
<organism evidence="2 3">
    <name type="scientific">Pelagicoccus albus</name>
    <dbReference type="NCBI Taxonomy" id="415222"/>
    <lineage>
        <taxon>Bacteria</taxon>
        <taxon>Pseudomonadati</taxon>
        <taxon>Verrucomicrobiota</taxon>
        <taxon>Opitutia</taxon>
        <taxon>Puniceicoccales</taxon>
        <taxon>Pelagicoccaceae</taxon>
        <taxon>Pelagicoccus</taxon>
    </lineage>
</organism>
<keyword evidence="2" id="KW-0808">Transferase</keyword>
<protein>
    <submittedName>
        <fullName evidence="2">Phosphotransferase</fullName>
    </submittedName>
</protein>